<dbReference type="GO" id="GO:0008049">
    <property type="term" value="P:male courtship behavior"/>
    <property type="evidence" value="ECO:0007669"/>
    <property type="project" value="TreeGrafter"/>
</dbReference>
<proteinExistence type="predicted"/>
<dbReference type="PANTHER" id="PTHR21143:SF104">
    <property type="entry name" value="GUSTATORY RECEPTOR 8A-RELATED"/>
    <property type="match status" value="1"/>
</dbReference>
<dbReference type="GO" id="GO:0007165">
    <property type="term" value="P:signal transduction"/>
    <property type="evidence" value="ECO:0007669"/>
    <property type="project" value="UniProtKB-KW"/>
</dbReference>
<reference evidence="9" key="2">
    <citation type="submission" date="2020-05" db="UniProtKB">
        <authorList>
            <consortium name="EnsemblMetazoa"/>
        </authorList>
    </citation>
    <scope>IDENTIFICATION</scope>
    <source>
        <strain evidence="9">ACHKN1017</strain>
    </source>
</reference>
<dbReference type="PANTHER" id="PTHR21143">
    <property type="entry name" value="INVERTEBRATE GUSTATORY RECEPTOR"/>
    <property type="match status" value="1"/>
</dbReference>
<feature type="transmembrane region" description="Helical" evidence="8">
    <location>
        <begin position="374"/>
        <end position="394"/>
    </location>
</feature>
<feature type="transmembrane region" description="Helical" evidence="8">
    <location>
        <begin position="246"/>
        <end position="269"/>
    </location>
</feature>
<keyword evidence="3 8" id="KW-0812">Transmembrane</keyword>
<evidence type="ECO:0000256" key="5">
    <source>
        <dbReference type="ARBA" id="ARBA00023136"/>
    </source>
</evidence>
<evidence type="ECO:0000256" key="7">
    <source>
        <dbReference type="ARBA" id="ARBA00023224"/>
    </source>
</evidence>
<dbReference type="GO" id="GO:0050909">
    <property type="term" value="P:sensory perception of taste"/>
    <property type="evidence" value="ECO:0007669"/>
    <property type="project" value="InterPro"/>
</dbReference>
<keyword evidence="5 8" id="KW-0472">Membrane</keyword>
<keyword evidence="10" id="KW-1185">Reference proteome</keyword>
<comment type="subcellular location">
    <subcellularLocation>
        <location evidence="1">Cell membrane</location>
        <topology evidence="1">Multi-pass membrane protein</topology>
    </subcellularLocation>
</comment>
<dbReference type="GO" id="GO:0030424">
    <property type="term" value="C:axon"/>
    <property type="evidence" value="ECO:0007669"/>
    <property type="project" value="TreeGrafter"/>
</dbReference>
<dbReference type="VEuPathDB" id="VectorBase:ACHR000425"/>
<feature type="transmembrane region" description="Helical" evidence="8">
    <location>
        <begin position="666"/>
        <end position="690"/>
    </location>
</feature>
<feature type="transmembrane region" description="Helical" evidence="8">
    <location>
        <begin position="474"/>
        <end position="493"/>
    </location>
</feature>
<dbReference type="STRING" id="43041.A0A182JPJ1"/>
<dbReference type="GO" id="GO:0005886">
    <property type="term" value="C:plasma membrane"/>
    <property type="evidence" value="ECO:0007669"/>
    <property type="project" value="UniProtKB-SubCell"/>
</dbReference>
<evidence type="ECO:0000313" key="9">
    <source>
        <dbReference type="EnsemblMetazoa" id="ACHR000425-PA"/>
    </source>
</evidence>
<name>A0A182JPJ1_9DIPT</name>
<feature type="transmembrane region" description="Helical" evidence="8">
    <location>
        <begin position="174"/>
        <end position="193"/>
    </location>
</feature>
<dbReference type="Proteomes" id="UP000075881">
    <property type="component" value="Unassembled WGS sequence"/>
</dbReference>
<evidence type="ECO:0000256" key="1">
    <source>
        <dbReference type="ARBA" id="ARBA00004651"/>
    </source>
</evidence>
<evidence type="ECO:0000313" key="10">
    <source>
        <dbReference type="Proteomes" id="UP000075881"/>
    </source>
</evidence>
<dbReference type="GO" id="GO:0007635">
    <property type="term" value="P:chemosensory behavior"/>
    <property type="evidence" value="ECO:0007669"/>
    <property type="project" value="TreeGrafter"/>
</dbReference>
<evidence type="ECO:0000256" key="3">
    <source>
        <dbReference type="ARBA" id="ARBA00022692"/>
    </source>
</evidence>
<keyword evidence="4 8" id="KW-1133">Transmembrane helix</keyword>
<dbReference type="Pfam" id="PF08395">
    <property type="entry name" value="7tm_7"/>
    <property type="match status" value="2"/>
</dbReference>
<keyword evidence="2" id="KW-1003">Cell membrane</keyword>
<dbReference type="GO" id="GO:0043025">
    <property type="term" value="C:neuronal cell body"/>
    <property type="evidence" value="ECO:0007669"/>
    <property type="project" value="TreeGrafter"/>
</dbReference>
<evidence type="ECO:0000256" key="4">
    <source>
        <dbReference type="ARBA" id="ARBA00022989"/>
    </source>
</evidence>
<protein>
    <recommendedName>
        <fullName evidence="11">Gustatory receptor</fullName>
    </recommendedName>
</protein>
<feature type="transmembrane region" description="Helical" evidence="8">
    <location>
        <begin position="711"/>
        <end position="731"/>
    </location>
</feature>
<organism evidence="9 10">
    <name type="scientific">Anopheles christyi</name>
    <dbReference type="NCBI Taxonomy" id="43041"/>
    <lineage>
        <taxon>Eukaryota</taxon>
        <taxon>Metazoa</taxon>
        <taxon>Ecdysozoa</taxon>
        <taxon>Arthropoda</taxon>
        <taxon>Hexapoda</taxon>
        <taxon>Insecta</taxon>
        <taxon>Pterygota</taxon>
        <taxon>Neoptera</taxon>
        <taxon>Endopterygota</taxon>
        <taxon>Diptera</taxon>
        <taxon>Nematocera</taxon>
        <taxon>Culicoidea</taxon>
        <taxon>Culicidae</taxon>
        <taxon>Anophelinae</taxon>
        <taxon>Anopheles</taxon>
    </lineage>
</organism>
<evidence type="ECO:0000256" key="6">
    <source>
        <dbReference type="ARBA" id="ARBA00023170"/>
    </source>
</evidence>
<evidence type="ECO:0000256" key="8">
    <source>
        <dbReference type="SAM" id="Phobius"/>
    </source>
</evidence>
<evidence type="ECO:0000256" key="2">
    <source>
        <dbReference type="ARBA" id="ARBA00022475"/>
    </source>
</evidence>
<evidence type="ECO:0008006" key="11">
    <source>
        <dbReference type="Google" id="ProtNLM"/>
    </source>
</evidence>
<feature type="transmembrane region" description="Helical" evidence="8">
    <location>
        <begin position="40"/>
        <end position="59"/>
    </location>
</feature>
<dbReference type="GO" id="GO:0030425">
    <property type="term" value="C:dendrite"/>
    <property type="evidence" value="ECO:0007669"/>
    <property type="project" value="TreeGrafter"/>
</dbReference>
<keyword evidence="7" id="KW-0807">Transducer</keyword>
<dbReference type="EnsemblMetazoa" id="ACHR000425-RA">
    <property type="protein sequence ID" value="ACHR000425-PA"/>
    <property type="gene ID" value="ACHR000425"/>
</dbReference>
<feature type="transmembrane region" description="Helical" evidence="8">
    <location>
        <begin position="79"/>
        <end position="98"/>
    </location>
</feature>
<reference evidence="10" key="1">
    <citation type="submission" date="2013-03" db="EMBL/GenBank/DDBJ databases">
        <title>The Genome Sequence of Anopheles christyi ACHKN1017.</title>
        <authorList>
            <consortium name="The Broad Institute Genomics Platform"/>
            <person name="Neafsey D.E."/>
            <person name="Besansky N."/>
            <person name="Walker B."/>
            <person name="Young S.K."/>
            <person name="Zeng Q."/>
            <person name="Gargeya S."/>
            <person name="Fitzgerald M."/>
            <person name="Haas B."/>
            <person name="Abouelleil A."/>
            <person name="Allen A.W."/>
            <person name="Alvarado L."/>
            <person name="Arachchi H.M."/>
            <person name="Berlin A.M."/>
            <person name="Chapman S.B."/>
            <person name="Gainer-Dewar J."/>
            <person name="Goldberg J."/>
            <person name="Griggs A."/>
            <person name="Gujja S."/>
            <person name="Hansen M."/>
            <person name="Howarth C."/>
            <person name="Imamovic A."/>
            <person name="Ireland A."/>
            <person name="Larimer J."/>
            <person name="McCowan C."/>
            <person name="Murphy C."/>
            <person name="Pearson M."/>
            <person name="Poon T.W."/>
            <person name="Priest M."/>
            <person name="Roberts A."/>
            <person name="Saif S."/>
            <person name="Shea T."/>
            <person name="Sisk P."/>
            <person name="Sykes S."/>
            <person name="Wortman J."/>
            <person name="Nusbaum C."/>
            <person name="Birren B."/>
        </authorList>
    </citation>
    <scope>NUCLEOTIDE SEQUENCE [LARGE SCALE GENOMIC DNA]</scope>
    <source>
        <strain evidence="10">ACHKN1017</strain>
    </source>
</reference>
<dbReference type="AlphaFoldDB" id="A0A182JPJ1"/>
<dbReference type="InterPro" id="IPR013604">
    <property type="entry name" value="7TM_chemorcpt"/>
</dbReference>
<feature type="transmembrane region" description="Helical" evidence="8">
    <location>
        <begin position="281"/>
        <end position="298"/>
    </location>
</feature>
<sequence>MSRRHVHYDRRFGSVYPLFQLLGFTPVPLHGQALTSLRTLTCVFVSFYITVEIIFLSYSLIKPEDVFFLSDATGTFADAIQFVIPLTVPLASLVLSLFKRSTQKRIALLMDEIDRSMEVLGTIPGSLERFNHQLADDILTNMLIYNLIPAVSEFFIISRIPGNPIWYRNWLLKVWFFILIRLGDSFFLVHVLYLRNRYQFLNDELHQLASTKARDISTEAIHRRLVHLKAIQNRLKDLTGEVSDRFGWQLFAVITMLFICTTIDGYWMYASLHHDGNLYKVESFMCGISPVLMFFVLFNTCQKCVDVQEMTFYHLHSVLNRTLPNKSITLIESFSKQLHNEQVYFSAANFFDIRLSSLTTTYAGTGAPLGSTLALLWCTGNCILYVGVLTFCVTKRRWLFADTRTGTGINFIPFIKSSFTLVTHLVVLLEAFLARGIYRALDVRVTSVDGALRELTDTARPSLARARAHFRNKLLLFGVFCCVIELGILALGYSYPVQLVIWCLTVPSLVIIRLKHLHHAYHIDRLTARFDILREQMESLAVVGISPGHREPLEYKLPPKATSLNRWKMNGSTRPAVIDALPVHRPLSGAVTKSLSIGATSSSDQLLLRRIFVAKSTYLTLWHASKDLNGCCVYSQLANLLQNFIQCTCDLYSLYALLYLNQLDDIFGFILSIVATFTALGVVLAACENCKNQVSQMAQLLYKRHGDETDLLAKMIAAAITTYMVIFIQFMPKEDPAADPTNASMINAALANGTTTVTPV</sequence>
<keyword evidence="6" id="KW-0675">Receptor</keyword>
<accession>A0A182JPJ1</accession>